<keyword evidence="2" id="KW-1133">Transmembrane helix</keyword>
<sequence>MRLLYLLHNSKHVSLIESLRFLLLVLNAVIWSLPSCCSLPYFRLLQLLPAVLVDERRATRCRVVFWSFLGRLLEWRATRCWLVARCRGADRRWSRLDGVEGGGFLGRDGTEWRLAAGSRRHVAERRDRSRTATPRMATSNERRSVAVAVSMFRDSVDGAMEGRICFTSREREAAGGVVKFLCGCVVVDEAKLAATLQRSENRTRLGPGEWAERPWAVGWAYSGLLNLFCNYPVFRFLHGFDPDWIGPDFLLILRPKTGLDCFKSGPGLKTVRVLRSGFRFSIRSRSRSKLPALIDRVFQRMLQHERQQVGTQQSKVLAVESVALAAQNNNNSQVRRPRPYCTYCKFLGHTEETCYHKHCWPPGINNKTPNSAGRNMECTFCKKQGHTEEKCFSKHGYPNQRGPQRARPQAHAAPNTNSEDLAQEIKLTKADYIKLMSLMNDKGS</sequence>
<organism evidence="3 4">
    <name type="scientific">Linum trigynum</name>
    <dbReference type="NCBI Taxonomy" id="586398"/>
    <lineage>
        <taxon>Eukaryota</taxon>
        <taxon>Viridiplantae</taxon>
        <taxon>Streptophyta</taxon>
        <taxon>Embryophyta</taxon>
        <taxon>Tracheophyta</taxon>
        <taxon>Spermatophyta</taxon>
        <taxon>Magnoliopsida</taxon>
        <taxon>eudicotyledons</taxon>
        <taxon>Gunneridae</taxon>
        <taxon>Pentapetalae</taxon>
        <taxon>rosids</taxon>
        <taxon>fabids</taxon>
        <taxon>Malpighiales</taxon>
        <taxon>Linaceae</taxon>
        <taxon>Linum</taxon>
    </lineage>
</organism>
<feature type="region of interest" description="Disordered" evidence="1">
    <location>
        <begin position="394"/>
        <end position="419"/>
    </location>
</feature>
<dbReference type="AlphaFoldDB" id="A0AAV2CC97"/>
<name>A0AAV2CC97_9ROSI</name>
<reference evidence="3 4" key="1">
    <citation type="submission" date="2024-04" db="EMBL/GenBank/DDBJ databases">
        <authorList>
            <person name="Fracassetti M."/>
        </authorList>
    </citation>
    <scope>NUCLEOTIDE SEQUENCE [LARGE SCALE GENOMIC DNA]</scope>
</reference>
<accession>A0AAV2CC97</accession>
<evidence type="ECO:0000256" key="1">
    <source>
        <dbReference type="SAM" id="MobiDB-lite"/>
    </source>
</evidence>
<dbReference type="PANTHER" id="PTHR34222:SF99">
    <property type="entry name" value="PROTEIN, PUTATIVE-RELATED"/>
    <property type="match status" value="1"/>
</dbReference>
<protein>
    <submittedName>
        <fullName evidence="3">Uncharacterized protein</fullName>
    </submittedName>
</protein>
<evidence type="ECO:0000256" key="2">
    <source>
        <dbReference type="SAM" id="Phobius"/>
    </source>
</evidence>
<feature type="transmembrane region" description="Helical" evidence="2">
    <location>
        <begin position="21"/>
        <end position="42"/>
    </location>
</feature>
<evidence type="ECO:0000313" key="3">
    <source>
        <dbReference type="EMBL" id="CAL1353642.1"/>
    </source>
</evidence>
<gene>
    <name evidence="3" type="ORF">LTRI10_LOCUS1529</name>
</gene>
<feature type="compositionally biased region" description="Low complexity" evidence="1">
    <location>
        <begin position="400"/>
        <end position="414"/>
    </location>
</feature>
<keyword evidence="2" id="KW-0472">Membrane</keyword>
<keyword evidence="2" id="KW-0812">Transmembrane</keyword>
<keyword evidence="4" id="KW-1185">Reference proteome</keyword>
<dbReference type="EMBL" id="OZ034813">
    <property type="protein sequence ID" value="CAL1353642.1"/>
    <property type="molecule type" value="Genomic_DNA"/>
</dbReference>
<dbReference type="Proteomes" id="UP001497516">
    <property type="component" value="Chromosome 1"/>
</dbReference>
<proteinExistence type="predicted"/>
<evidence type="ECO:0000313" key="4">
    <source>
        <dbReference type="Proteomes" id="UP001497516"/>
    </source>
</evidence>
<dbReference type="PANTHER" id="PTHR34222">
    <property type="entry name" value="GAG_PRE-INTEGRS DOMAIN-CONTAINING PROTEIN"/>
    <property type="match status" value="1"/>
</dbReference>